<proteinExistence type="predicted"/>
<accession>A0A0F9BRT2</accession>
<protein>
    <recommendedName>
        <fullName evidence="3">SMP-30/Gluconolactonase/LRE-like region domain-containing protein</fullName>
    </recommendedName>
</protein>
<dbReference type="AlphaFoldDB" id="A0A0F9BRT2"/>
<reference evidence="2" key="1">
    <citation type="journal article" date="2015" name="Nature">
        <title>Complex archaea that bridge the gap between prokaryotes and eukaryotes.</title>
        <authorList>
            <person name="Spang A."/>
            <person name="Saw J.H."/>
            <person name="Jorgensen S.L."/>
            <person name="Zaremba-Niedzwiedzka K."/>
            <person name="Martijn J."/>
            <person name="Lind A.E."/>
            <person name="van Eijk R."/>
            <person name="Schleper C."/>
            <person name="Guy L."/>
            <person name="Ettema T.J."/>
        </authorList>
    </citation>
    <scope>NUCLEOTIDE SEQUENCE</scope>
</reference>
<comment type="caution">
    <text evidence="2">The sequence shown here is derived from an EMBL/GenBank/DDBJ whole genome shotgun (WGS) entry which is preliminary data.</text>
</comment>
<feature type="non-terminal residue" evidence="2">
    <location>
        <position position="436"/>
    </location>
</feature>
<name>A0A0F9BRT2_9ZZZZ</name>
<dbReference type="PROSITE" id="PS51125">
    <property type="entry name" value="NHL"/>
    <property type="match status" value="1"/>
</dbReference>
<sequence>GEDTIWSIDPADPSDRVEVAKLPHKLGGPLFSALSPDGKALYLSGLYLTTDRRGRTLSRSSFWRDGRVWKVDRETRKASVFFELDEKDVIVNLKARSASPIAHTAPNPYAAFQGVAVNADHHVFVCDRQNKRIAVLDRDGKLLREIPVKYPDAVAVAPGSKALYVTTRYGDYTGRGRLHLLKFNDWSKDTAPAVTLLLRDRIGKFREHSMLAVIEQKGAVLVWVAYTTLPARVYRDTGAALELVKDFYRAGPQRALDLQHMTVDPKTDDVYLSDGHGFCFKIDDWNDPKFELCLEAPKKRLAAASMAIDVRNRLLYAHYRHQDGSKRYRMDGKYYSPAPVGKSGHQVTPRIVCSWTFGGNGERGMAVAPDGGLATLGILPEAGNPDRRADNYSGPLHFFKPMPAKAPWEPLRLDRLGKRPRTGCVRFDPAGNLYIG</sequence>
<dbReference type="Gene3D" id="2.120.10.30">
    <property type="entry name" value="TolB, C-terminal domain"/>
    <property type="match status" value="1"/>
</dbReference>
<feature type="non-terminal residue" evidence="2">
    <location>
        <position position="1"/>
    </location>
</feature>
<evidence type="ECO:0000313" key="2">
    <source>
        <dbReference type="EMBL" id="KKK93194.1"/>
    </source>
</evidence>
<dbReference type="InterPro" id="IPR001258">
    <property type="entry name" value="NHL_repeat"/>
</dbReference>
<evidence type="ECO:0000256" key="1">
    <source>
        <dbReference type="ARBA" id="ARBA00022737"/>
    </source>
</evidence>
<keyword evidence="1" id="KW-0677">Repeat</keyword>
<gene>
    <name evidence="2" type="ORF">LCGC14_2695320</name>
</gene>
<organism evidence="2">
    <name type="scientific">marine sediment metagenome</name>
    <dbReference type="NCBI Taxonomy" id="412755"/>
    <lineage>
        <taxon>unclassified sequences</taxon>
        <taxon>metagenomes</taxon>
        <taxon>ecological metagenomes</taxon>
    </lineage>
</organism>
<dbReference type="EMBL" id="LAZR01047878">
    <property type="protein sequence ID" value="KKK93194.1"/>
    <property type="molecule type" value="Genomic_DNA"/>
</dbReference>
<dbReference type="SUPFAM" id="SSF63825">
    <property type="entry name" value="YWTD domain"/>
    <property type="match status" value="1"/>
</dbReference>
<dbReference type="InterPro" id="IPR011042">
    <property type="entry name" value="6-blade_b-propeller_TolB-like"/>
</dbReference>
<evidence type="ECO:0008006" key="3">
    <source>
        <dbReference type="Google" id="ProtNLM"/>
    </source>
</evidence>